<organism evidence="2 3">
    <name type="scientific">Flaviflexus ciconiae</name>
    <dbReference type="NCBI Taxonomy" id="2496867"/>
    <lineage>
        <taxon>Bacteria</taxon>
        <taxon>Bacillati</taxon>
        <taxon>Actinomycetota</taxon>
        <taxon>Actinomycetes</taxon>
        <taxon>Actinomycetales</taxon>
        <taxon>Actinomycetaceae</taxon>
        <taxon>Flaviflexus</taxon>
    </lineage>
</organism>
<protein>
    <submittedName>
        <fullName evidence="2">Epoxyalkane--coenzyme M transferase</fullName>
    </submittedName>
</protein>
<dbReference type="GO" id="GO:0003871">
    <property type="term" value="F:5-methyltetrahydropteroyltriglutamate-homocysteine S-methyltransferase activity"/>
    <property type="evidence" value="ECO:0007669"/>
    <property type="project" value="InterPro"/>
</dbReference>
<dbReference type="PANTHER" id="PTHR43844:SF1">
    <property type="entry name" value="METHIONINE SYNTHASE"/>
    <property type="match status" value="1"/>
</dbReference>
<dbReference type="AlphaFoldDB" id="A0A3Q9G9K1"/>
<dbReference type="GO" id="GO:0008270">
    <property type="term" value="F:zinc ion binding"/>
    <property type="evidence" value="ECO:0007669"/>
    <property type="project" value="InterPro"/>
</dbReference>
<keyword evidence="2" id="KW-0808">Transferase</keyword>
<evidence type="ECO:0000313" key="3">
    <source>
        <dbReference type="Proteomes" id="UP000280344"/>
    </source>
</evidence>
<dbReference type="OrthoDB" id="244285at2"/>
<evidence type="ECO:0000259" key="1">
    <source>
        <dbReference type="Pfam" id="PF01717"/>
    </source>
</evidence>
<dbReference type="Proteomes" id="UP000280344">
    <property type="component" value="Chromosome"/>
</dbReference>
<dbReference type="InterPro" id="IPR038071">
    <property type="entry name" value="UROD/MetE-like_sf"/>
</dbReference>
<sequence length="373" mass="41361">MGVNDPAGYATVLAEDVAVVVAQQREIGIDIVNDGEYGKYMSKSSDFGAWWSYSFARTQGLEIIEENQDWLTKKHHSTPDDIQLAGFAERRDMNRFPGAYFGPDATVEMGDSRGVFPTATGPLAFIGQEAVNADAKNLVQALELQDRPANTGFITAIAPGSAARVSNAYYSSEEDFIKAWIPVLREEYKAILDAGLLLQIDDPSLAESYDQITPQIDPKDYVRFIRTRVDAVNEALEGLDRSRVRYHLCWGSWHGPHTTDIEFENIADAMLDIDVAQYTFEAGNVRHEHEWRVWESRDLGGRKILPGVVSHATNVVEHPQLVADRLVRFARLVGAENVIGSSDCGFGGRIHPEIAWAKLDALVQGAQLANEQL</sequence>
<feature type="domain" description="Cobalamin-independent methionine synthase MetE C-terminal/archaeal" evidence="1">
    <location>
        <begin position="172"/>
        <end position="366"/>
    </location>
</feature>
<dbReference type="GO" id="GO:0009086">
    <property type="term" value="P:methionine biosynthetic process"/>
    <property type="evidence" value="ECO:0007669"/>
    <property type="project" value="InterPro"/>
</dbReference>
<dbReference type="PANTHER" id="PTHR43844">
    <property type="entry name" value="METHIONINE SYNTHASE"/>
    <property type="match status" value="1"/>
</dbReference>
<proteinExistence type="predicted"/>
<dbReference type="Gene3D" id="3.20.20.210">
    <property type="match status" value="1"/>
</dbReference>
<dbReference type="KEGG" id="flh:EJ997_04680"/>
<dbReference type="Pfam" id="PF01717">
    <property type="entry name" value="Meth_synt_2"/>
    <property type="match status" value="1"/>
</dbReference>
<dbReference type="SUPFAM" id="SSF51726">
    <property type="entry name" value="UROD/MetE-like"/>
    <property type="match status" value="1"/>
</dbReference>
<gene>
    <name evidence="2" type="ORF">EJ997_04680</name>
</gene>
<dbReference type="CDD" id="cd03311">
    <property type="entry name" value="CIMS_C_terminal_like"/>
    <property type="match status" value="1"/>
</dbReference>
<dbReference type="EMBL" id="CP034593">
    <property type="protein sequence ID" value="AZQ78144.1"/>
    <property type="molecule type" value="Genomic_DNA"/>
</dbReference>
<keyword evidence="3" id="KW-1185">Reference proteome</keyword>
<accession>A0A3Q9G9K1</accession>
<reference evidence="2 3" key="1">
    <citation type="submission" date="2018-12" db="EMBL/GenBank/DDBJ databases">
        <title>Complete genome sequence of Flaviflexus sp. H23T48.</title>
        <authorList>
            <person name="Bae J.-W."/>
            <person name="Lee J.-Y."/>
        </authorList>
    </citation>
    <scope>NUCLEOTIDE SEQUENCE [LARGE SCALE GENOMIC DNA]</scope>
    <source>
        <strain evidence="2 3">H23T48</strain>
    </source>
</reference>
<name>A0A3Q9G9K1_9ACTO</name>
<dbReference type="InterPro" id="IPR002629">
    <property type="entry name" value="Met_Synth_C/arc"/>
</dbReference>
<evidence type="ECO:0000313" key="2">
    <source>
        <dbReference type="EMBL" id="AZQ78144.1"/>
    </source>
</evidence>